<evidence type="ECO:0000313" key="12">
    <source>
        <dbReference type="Proteomes" id="UP000057609"/>
    </source>
</evidence>
<feature type="domain" description="ABC transporter" evidence="10">
    <location>
        <begin position="5"/>
        <end position="234"/>
    </location>
</feature>
<dbReference type="PANTHER" id="PTHR43582">
    <property type="entry name" value="LINEARMYCIN RESISTANCE ATP-BINDING PROTEIN LNRL"/>
    <property type="match status" value="1"/>
</dbReference>
<comment type="similarity">
    <text evidence="9">Belongs to the ABC transporter superfamily. Drug exporter-1 (DrugE1) (TC 3.A.1.105) family.</text>
</comment>
<dbReference type="InterPro" id="IPR017871">
    <property type="entry name" value="ABC_transporter-like_CS"/>
</dbReference>
<dbReference type="OrthoDB" id="9805130at2"/>
<evidence type="ECO:0000256" key="3">
    <source>
        <dbReference type="ARBA" id="ARBA00022458"/>
    </source>
</evidence>
<evidence type="ECO:0000256" key="8">
    <source>
        <dbReference type="ARBA" id="ARBA00023136"/>
    </source>
</evidence>
<dbReference type="GO" id="GO:0043215">
    <property type="term" value="P:daunorubicin transport"/>
    <property type="evidence" value="ECO:0007669"/>
    <property type="project" value="InterPro"/>
</dbReference>
<dbReference type="EMBL" id="CP009788">
    <property type="protein sequence ID" value="AJE04758.1"/>
    <property type="molecule type" value="Genomic_DNA"/>
</dbReference>
<reference evidence="11 12" key="1">
    <citation type="journal article" date="2015" name="Genome Announc.">
        <title>Complete Genome of Geobacter pickeringii G13T, a Metal-Reducing Isolate from Sedimentary Kaolin Deposits.</title>
        <authorList>
            <person name="Badalamenti J.P."/>
            <person name="Bond D.R."/>
        </authorList>
    </citation>
    <scope>NUCLEOTIDE SEQUENCE [LARGE SCALE GENOMIC DNA]</scope>
    <source>
        <strain evidence="11 12">G13</strain>
    </source>
</reference>
<dbReference type="SMART" id="SM00382">
    <property type="entry name" value="AAA"/>
    <property type="match status" value="1"/>
</dbReference>
<protein>
    <submittedName>
        <fullName evidence="11">ABC transporter ATP-binding protein</fullName>
    </submittedName>
</protein>
<dbReference type="InterPro" id="IPR003593">
    <property type="entry name" value="AAA+_ATPase"/>
</dbReference>
<dbReference type="GO" id="GO:0016887">
    <property type="term" value="F:ATP hydrolysis activity"/>
    <property type="evidence" value="ECO:0007669"/>
    <property type="project" value="InterPro"/>
</dbReference>
<dbReference type="GO" id="GO:1900753">
    <property type="term" value="P:doxorubicin transport"/>
    <property type="evidence" value="ECO:0007669"/>
    <property type="project" value="InterPro"/>
</dbReference>
<dbReference type="RefSeq" id="WP_039745051.1">
    <property type="nucleotide sequence ID" value="NZ_CP009788.1"/>
</dbReference>
<evidence type="ECO:0000259" key="10">
    <source>
        <dbReference type="PROSITE" id="PS50893"/>
    </source>
</evidence>
<dbReference type="HOGENOM" id="CLU_000604_1_2_7"/>
<sequence>MDSALSLRGITKHYGSLAAVERFSLEVARGTIFALLGPNGAGKTTIIKILTTLIRPDAGTALVEGHDVQRAGKEVRRLIGVVPQDNNLDRYLTCRENLAMQARLHGMAPADYNRRIDELLELVGLSGRQHDFPDTFSGGMQRRLVVARALVHRPRVLFLDEPTTGLDPQSRRAVWEYVDSLRDSMTIFLTTHYMDEADALCDRIVIMDHGRALVDGSSAELKERMAHAHVYELQFRAHADRYEAMLAGFPFVRSLQRAGDTFRLCLAGEESLKPLMDAIGTEDIRKLCLREPSLEDVFIELTGREVRE</sequence>
<keyword evidence="12" id="KW-1185">Reference proteome</keyword>
<keyword evidence="2" id="KW-0813">Transport</keyword>
<evidence type="ECO:0000256" key="1">
    <source>
        <dbReference type="ARBA" id="ARBA00004413"/>
    </source>
</evidence>
<dbReference type="FunFam" id="3.40.50.300:FF:000589">
    <property type="entry name" value="ABC transporter, ATP-binding subunit"/>
    <property type="match status" value="1"/>
</dbReference>
<evidence type="ECO:0000313" key="11">
    <source>
        <dbReference type="EMBL" id="AJE04758.1"/>
    </source>
</evidence>
<keyword evidence="3" id="KW-0536">Nodulation</keyword>
<accession>A0A0B5BDG8</accession>
<dbReference type="PROSITE" id="PS50893">
    <property type="entry name" value="ABC_TRANSPORTER_2"/>
    <property type="match status" value="1"/>
</dbReference>
<dbReference type="NCBIfam" id="TIGR01188">
    <property type="entry name" value="drrA"/>
    <property type="match status" value="1"/>
</dbReference>
<comment type="subcellular location">
    <subcellularLocation>
        <location evidence="1">Cell membrane</location>
        <topology evidence="1">Peripheral membrane protein</topology>
        <orientation evidence="1">Cytoplasmic side</orientation>
    </subcellularLocation>
</comment>
<gene>
    <name evidence="11" type="ORF">GPICK_00055</name>
</gene>
<dbReference type="Pfam" id="PF13732">
    <property type="entry name" value="DrrA1-3_C"/>
    <property type="match status" value="1"/>
</dbReference>
<evidence type="ECO:0000256" key="5">
    <source>
        <dbReference type="ARBA" id="ARBA00022741"/>
    </source>
</evidence>
<dbReference type="PROSITE" id="PS00211">
    <property type="entry name" value="ABC_TRANSPORTER_1"/>
    <property type="match status" value="1"/>
</dbReference>
<keyword evidence="7" id="KW-1278">Translocase</keyword>
<name>A0A0B5BDG8_9BACT</name>
<evidence type="ECO:0000256" key="4">
    <source>
        <dbReference type="ARBA" id="ARBA00022475"/>
    </source>
</evidence>
<dbReference type="Pfam" id="PF00005">
    <property type="entry name" value="ABC_tran"/>
    <property type="match status" value="1"/>
</dbReference>
<evidence type="ECO:0000256" key="9">
    <source>
        <dbReference type="ARBA" id="ARBA00049985"/>
    </source>
</evidence>
<dbReference type="Proteomes" id="UP000057609">
    <property type="component" value="Chromosome"/>
</dbReference>
<dbReference type="AlphaFoldDB" id="A0A0B5BDG8"/>
<dbReference type="InterPro" id="IPR027417">
    <property type="entry name" value="P-loop_NTPase"/>
</dbReference>
<evidence type="ECO:0000256" key="6">
    <source>
        <dbReference type="ARBA" id="ARBA00022840"/>
    </source>
</evidence>
<proteinExistence type="inferred from homology"/>
<dbReference type="InterPro" id="IPR003439">
    <property type="entry name" value="ABC_transporter-like_ATP-bd"/>
</dbReference>
<dbReference type="PANTHER" id="PTHR43582:SF5">
    <property type="entry name" value="ABC TRANSPORTER"/>
    <property type="match status" value="1"/>
</dbReference>
<dbReference type="InterPro" id="IPR025302">
    <property type="entry name" value="DrrA1/2-like_C"/>
</dbReference>
<dbReference type="Gene3D" id="3.40.50.300">
    <property type="entry name" value="P-loop containing nucleotide triphosphate hydrolases"/>
    <property type="match status" value="1"/>
</dbReference>
<keyword evidence="5" id="KW-0547">Nucleotide-binding</keyword>
<evidence type="ECO:0000256" key="7">
    <source>
        <dbReference type="ARBA" id="ARBA00022967"/>
    </source>
</evidence>
<evidence type="ECO:0000256" key="2">
    <source>
        <dbReference type="ARBA" id="ARBA00022448"/>
    </source>
</evidence>
<dbReference type="GO" id="GO:0005886">
    <property type="term" value="C:plasma membrane"/>
    <property type="evidence" value="ECO:0007669"/>
    <property type="project" value="UniProtKB-SubCell"/>
</dbReference>
<keyword evidence="8" id="KW-0472">Membrane</keyword>
<dbReference type="SUPFAM" id="SSF52540">
    <property type="entry name" value="P-loop containing nucleoside triphosphate hydrolases"/>
    <property type="match status" value="1"/>
</dbReference>
<keyword evidence="6 11" id="KW-0067">ATP-binding</keyword>
<keyword evidence="4" id="KW-1003">Cell membrane</keyword>
<dbReference type="STRING" id="345632.GPICK_00055"/>
<organism evidence="11 12">
    <name type="scientific">Geobacter pickeringii</name>
    <dbReference type="NCBI Taxonomy" id="345632"/>
    <lineage>
        <taxon>Bacteria</taxon>
        <taxon>Pseudomonadati</taxon>
        <taxon>Thermodesulfobacteriota</taxon>
        <taxon>Desulfuromonadia</taxon>
        <taxon>Geobacterales</taxon>
        <taxon>Geobacteraceae</taxon>
        <taxon>Geobacter</taxon>
    </lineage>
</organism>
<dbReference type="InterPro" id="IPR005894">
    <property type="entry name" value="DrrA"/>
</dbReference>
<dbReference type="GO" id="GO:0005524">
    <property type="term" value="F:ATP binding"/>
    <property type="evidence" value="ECO:0007669"/>
    <property type="project" value="UniProtKB-KW"/>
</dbReference>
<dbReference type="KEGG" id="gpi:GPICK_00055"/>